<evidence type="ECO:0000313" key="3">
    <source>
        <dbReference type="Proteomes" id="UP000321393"/>
    </source>
</evidence>
<dbReference type="AlphaFoldDB" id="A0A5A7U6P9"/>
<evidence type="ECO:0000313" key="2">
    <source>
        <dbReference type="EMBL" id="TYK08675.1"/>
    </source>
</evidence>
<proteinExistence type="predicted"/>
<dbReference type="Proteomes" id="UP000321947">
    <property type="component" value="Unassembled WGS sequence"/>
</dbReference>
<dbReference type="Proteomes" id="UP000321393">
    <property type="component" value="Unassembled WGS sequence"/>
</dbReference>
<organism evidence="1 3">
    <name type="scientific">Cucumis melo var. makuwa</name>
    <name type="common">Oriental melon</name>
    <dbReference type="NCBI Taxonomy" id="1194695"/>
    <lineage>
        <taxon>Eukaryota</taxon>
        <taxon>Viridiplantae</taxon>
        <taxon>Streptophyta</taxon>
        <taxon>Embryophyta</taxon>
        <taxon>Tracheophyta</taxon>
        <taxon>Spermatophyta</taxon>
        <taxon>Magnoliopsida</taxon>
        <taxon>eudicotyledons</taxon>
        <taxon>Gunneridae</taxon>
        <taxon>Pentapetalae</taxon>
        <taxon>rosids</taxon>
        <taxon>fabids</taxon>
        <taxon>Cucurbitales</taxon>
        <taxon>Cucurbitaceae</taxon>
        <taxon>Benincaseae</taxon>
        <taxon>Cucumis</taxon>
    </lineage>
</organism>
<reference evidence="3 4" key="1">
    <citation type="submission" date="2019-08" db="EMBL/GenBank/DDBJ databases">
        <title>Draft genome sequences of two oriental melons (Cucumis melo L. var makuwa).</title>
        <authorList>
            <person name="Kwon S.-Y."/>
        </authorList>
    </citation>
    <scope>NUCLEOTIDE SEQUENCE [LARGE SCALE GENOMIC DNA]</scope>
    <source>
        <strain evidence="4">cv. Chang Bougi</strain>
        <strain evidence="3">cv. SW 3</strain>
        <tissue evidence="1">Leaf</tissue>
    </source>
</reference>
<dbReference type="OrthoDB" id="111931at2759"/>
<gene>
    <name evidence="2" type="ORF">E5676_scaffold118G00200</name>
    <name evidence="1" type="ORF">E6C27_scaffold1591G00480</name>
</gene>
<protein>
    <submittedName>
        <fullName evidence="1">Pol protein</fullName>
    </submittedName>
</protein>
<evidence type="ECO:0000313" key="1">
    <source>
        <dbReference type="EMBL" id="KAA0049846.1"/>
    </source>
</evidence>
<sequence length="123" mass="13701">MSSSILESCSDIRAKVFPTKPVDSPVKVFFLHRFPSRRSPMSMQQGKVVAYASCQLKSHEHNYPTHDLELILYHPGKANVVADALSRNVSHSAALITRKTPLHQDFEKVEIAAAVEEVTSQLT</sequence>
<accession>A0A5A7U6P9</accession>
<evidence type="ECO:0000313" key="4">
    <source>
        <dbReference type="Proteomes" id="UP000321947"/>
    </source>
</evidence>
<dbReference type="EMBL" id="SSTE01012020">
    <property type="protein sequence ID" value="KAA0049846.1"/>
    <property type="molecule type" value="Genomic_DNA"/>
</dbReference>
<dbReference type="EMBL" id="SSTD01012495">
    <property type="protein sequence ID" value="TYK08675.1"/>
    <property type="molecule type" value="Genomic_DNA"/>
</dbReference>
<comment type="caution">
    <text evidence="1">The sequence shown here is derived from an EMBL/GenBank/DDBJ whole genome shotgun (WGS) entry which is preliminary data.</text>
</comment>
<name>A0A5A7U6P9_CUCMM</name>